<feature type="region of interest" description="Disordered" evidence="4">
    <location>
        <begin position="722"/>
        <end position="751"/>
    </location>
</feature>
<dbReference type="EMBL" id="LNZH02000203">
    <property type="protein sequence ID" value="OCB86304.1"/>
    <property type="molecule type" value="Genomic_DNA"/>
</dbReference>
<dbReference type="GO" id="GO:0005634">
    <property type="term" value="C:nucleus"/>
    <property type="evidence" value="ECO:0007669"/>
    <property type="project" value="TreeGrafter"/>
</dbReference>
<protein>
    <submittedName>
        <fullName evidence="6">Pkinase-domain-containing protein</fullName>
    </submittedName>
</protein>
<dbReference type="SUPFAM" id="SSF56112">
    <property type="entry name" value="Protein kinase-like (PK-like)"/>
    <property type="match status" value="1"/>
</dbReference>
<keyword evidence="7" id="KW-1185">Reference proteome</keyword>
<feature type="region of interest" description="Disordered" evidence="4">
    <location>
        <begin position="1001"/>
        <end position="1027"/>
    </location>
</feature>
<dbReference type="PROSITE" id="PS00107">
    <property type="entry name" value="PROTEIN_KINASE_ATP"/>
    <property type="match status" value="1"/>
</dbReference>
<feature type="domain" description="Protein kinase" evidence="5">
    <location>
        <begin position="125"/>
        <end position="408"/>
    </location>
</feature>
<feature type="compositionally biased region" description="Polar residues" evidence="4">
    <location>
        <begin position="1202"/>
        <end position="1214"/>
    </location>
</feature>
<feature type="region of interest" description="Disordered" evidence="4">
    <location>
        <begin position="474"/>
        <end position="619"/>
    </location>
</feature>
<feature type="compositionally biased region" description="Low complexity" evidence="4">
    <location>
        <begin position="1245"/>
        <end position="1261"/>
    </location>
</feature>
<feature type="compositionally biased region" description="Polar residues" evidence="4">
    <location>
        <begin position="528"/>
        <end position="564"/>
    </location>
</feature>
<feature type="compositionally biased region" description="Low complexity" evidence="4">
    <location>
        <begin position="95"/>
        <end position="106"/>
    </location>
</feature>
<feature type="region of interest" description="Disordered" evidence="4">
    <location>
        <begin position="639"/>
        <end position="703"/>
    </location>
</feature>
<dbReference type="InterPro" id="IPR011009">
    <property type="entry name" value="Kinase-like_dom_sf"/>
</dbReference>
<feature type="region of interest" description="Disordered" evidence="4">
    <location>
        <begin position="1058"/>
        <end position="1090"/>
    </location>
</feature>
<feature type="region of interest" description="Disordered" evidence="4">
    <location>
        <begin position="890"/>
        <end position="912"/>
    </location>
</feature>
<feature type="compositionally biased region" description="Low complexity" evidence="4">
    <location>
        <begin position="572"/>
        <end position="599"/>
    </location>
</feature>
<dbReference type="PANTHER" id="PTHR44167">
    <property type="entry name" value="OVARIAN-SPECIFIC SERINE/THREONINE-PROTEIN KINASE LOK-RELATED"/>
    <property type="match status" value="1"/>
</dbReference>
<evidence type="ECO:0000313" key="7">
    <source>
        <dbReference type="Proteomes" id="UP000757232"/>
    </source>
</evidence>
<dbReference type="GO" id="GO:0044773">
    <property type="term" value="P:mitotic DNA damage checkpoint signaling"/>
    <property type="evidence" value="ECO:0007669"/>
    <property type="project" value="TreeGrafter"/>
</dbReference>
<sequence>MHRGQPSNNISTKLSSTRSKGQASLLTPAFWVYRKAHPIRSVFILPFIAVLNGDRLDYSTFSGGPLIERDWHVLALLLELNGLMPSPEVNNNVAGGAGAASASNSTPAPPPLGTLIDDGTNAGALQLAAVLGYGGYGVVYRAVSPSGGLYAVKCLLRTSNPNNPKQAQRQRRLHMREIALHRLAGAGAHPGIVRLHRIIEPALPAEDGTLSLPSPYTFLVMDYAPCGDLFTLILHKQVFLGRTSLVGSVFAQLAAAVSHCHSLGIFHRDLKPENVLCWDGGATVRLADFGLATTERRSKEWRTGSVYHMSPECQNGNAATPPYSPLANDIWSLAILLLNLLTARNPWARASPGDPTFSAYLASPRNFLPQVLPISSGLNDVLVRALDVRWERRETFGVDGLAEGVARLVADVEESESRSRRSFATFGKQRSGLYAPDVVFEGGMARCPWEVGMHIPSGSSDSGASNQIPIPQELIEDVPAEPPVARKRSRSSSASYEHSAPQSPSPSFMVETSDVPPSTPAKEEPSVEVQSAVYSKHSPSIGSTRLTSRWSVNSSTSPQDSSVSEIRFANPSDAEVASSSSESSNSSSGVSSVGSEYSATRTPGVSHIAPEPHVSDADLTLAEEAEGYAYVYAASPDTPITVEPEQEPKSPYSDAYAQQSYTPSRRSRYRGRSRGRQPYPQLTVRAHRDGASRRTRFQPRRRKPELRVNVDLPALMPLHVNSSEANGSATARTHTRSRSSTHSVLAVRERAQEHSVESCPFAYSVSRSGSFMPGPEMEIDGDHQRISDSRYPAHHDNDVHMISPSNIPDEEEYAILDSEDAQRYSKVGHTDSFHTSFDGFSLSPSPVSRTSPARATENARDDTFRVSSSGRTLISPISANMEGLVTIDRSTYSNTSPTDVASPTSAYPEDGMSRASQRQSNYAYGFLRSTSPSASSSLYRAGLPSKVNNAFKDMLGEFMDTDELGADFADGLGKQLNVSVESSGDSWVDDLRRVVDEENRHTGMLTDDEDDLPGLPGSFPASPVSVKVPRQSTEMEQSEMLPAARSDSGVQGLGLDLFSSPLENPQNTTRDECGPSTKRYSVPPPSIRSRTNSADEALRALHAIAIGSPAPWKSIASSQSSSSESTHDGQTFMAITTDVSPSVPTAADVRAAANATTEDFQEYMPYLRFVDASVTGSTKVTPAASIHSFRTERVSEYVAISGPSSPDTSPLQRRQTPDCPAQRPQDSISSRRRSRPRSLLKFVSRRPFSSSGSGFLPIPSSKAPTTATPDTETGLSFSAAGPARLSTTYTGKDVRRFSASFSDGQYDKTVPSEASIQSNTRPRSASYPHPKHHRKSQVIESPESSKPLTKTFSRRPSASASKSRTWSFTRSRSQSRRRSRSVSPPPTKGSPRDVLFRLRSARNWFWYALSSVTSRSASAEKKGAFSKWTSTTFVAVAA</sequence>
<dbReference type="InterPro" id="IPR000719">
    <property type="entry name" value="Prot_kinase_dom"/>
</dbReference>
<dbReference type="InterPro" id="IPR008271">
    <property type="entry name" value="Ser/Thr_kinase_AS"/>
</dbReference>
<feature type="compositionally biased region" description="Polar residues" evidence="4">
    <location>
        <begin position="1312"/>
        <end position="1323"/>
    </location>
</feature>
<dbReference type="GO" id="GO:0004674">
    <property type="term" value="F:protein serine/threonine kinase activity"/>
    <property type="evidence" value="ECO:0007669"/>
    <property type="project" value="TreeGrafter"/>
</dbReference>
<name>A0A9Q5HUQ6_SANBA</name>
<dbReference type="Gene3D" id="1.10.510.10">
    <property type="entry name" value="Transferase(Phosphotransferase) domain 1"/>
    <property type="match status" value="1"/>
</dbReference>
<keyword evidence="2 3" id="KW-0067">ATP-binding</keyword>
<keyword evidence="1 3" id="KW-0547">Nucleotide-binding</keyword>
<feature type="region of interest" description="Disordered" evidence="4">
    <location>
        <begin position="1200"/>
        <end position="1279"/>
    </location>
</feature>
<proteinExistence type="predicted"/>
<dbReference type="Proteomes" id="UP000757232">
    <property type="component" value="Unassembled WGS sequence"/>
</dbReference>
<organism evidence="6 7">
    <name type="scientific">Sanghuangporus baumii</name>
    <name type="common">Phellinus baumii</name>
    <dbReference type="NCBI Taxonomy" id="108892"/>
    <lineage>
        <taxon>Eukaryota</taxon>
        <taxon>Fungi</taxon>
        <taxon>Dikarya</taxon>
        <taxon>Basidiomycota</taxon>
        <taxon>Agaricomycotina</taxon>
        <taxon>Agaricomycetes</taxon>
        <taxon>Hymenochaetales</taxon>
        <taxon>Hymenochaetaceae</taxon>
        <taxon>Sanghuangporus</taxon>
    </lineage>
</organism>
<dbReference type="OrthoDB" id="541276at2759"/>
<feature type="region of interest" description="Disordered" evidence="4">
    <location>
        <begin position="95"/>
        <end position="115"/>
    </location>
</feature>
<accession>A0A9Q5HUQ6</accession>
<gene>
    <name evidence="6" type="ORF">A7U60_g6616</name>
</gene>
<dbReference type="PANTHER" id="PTHR44167:SF30">
    <property type="entry name" value="PHOSPHORYLASE KINASE"/>
    <property type="match status" value="1"/>
</dbReference>
<feature type="binding site" evidence="3">
    <location>
        <position position="153"/>
    </location>
    <ligand>
        <name>ATP</name>
        <dbReference type="ChEBI" id="CHEBI:30616"/>
    </ligand>
</feature>
<dbReference type="PROSITE" id="PS50011">
    <property type="entry name" value="PROTEIN_KINASE_DOM"/>
    <property type="match status" value="1"/>
</dbReference>
<evidence type="ECO:0000259" key="5">
    <source>
        <dbReference type="PROSITE" id="PS50011"/>
    </source>
</evidence>
<dbReference type="GO" id="GO:0005524">
    <property type="term" value="F:ATP binding"/>
    <property type="evidence" value="ECO:0007669"/>
    <property type="project" value="UniProtKB-UniRule"/>
</dbReference>
<evidence type="ECO:0000256" key="1">
    <source>
        <dbReference type="ARBA" id="ARBA00022741"/>
    </source>
</evidence>
<feature type="compositionally biased region" description="Polar residues" evidence="4">
    <location>
        <begin position="1262"/>
        <end position="1276"/>
    </location>
</feature>
<reference evidence="6" key="1">
    <citation type="submission" date="2016-06" db="EMBL/GenBank/DDBJ databases">
        <title>Draft Genome sequence of the fungus Inonotus baumii.</title>
        <authorList>
            <person name="Zhu H."/>
            <person name="Lin W."/>
        </authorList>
    </citation>
    <scope>NUCLEOTIDE SEQUENCE</scope>
    <source>
        <strain evidence="6">821</strain>
    </source>
</reference>
<dbReference type="PROSITE" id="PS00108">
    <property type="entry name" value="PROTEIN_KINASE_ST"/>
    <property type="match status" value="1"/>
</dbReference>
<feature type="compositionally biased region" description="Low complexity" evidence="4">
    <location>
        <begin position="1354"/>
        <end position="1372"/>
    </location>
</feature>
<dbReference type="SMART" id="SM00220">
    <property type="entry name" value="S_TKc"/>
    <property type="match status" value="1"/>
</dbReference>
<evidence type="ECO:0000256" key="2">
    <source>
        <dbReference type="ARBA" id="ARBA00022840"/>
    </source>
</evidence>
<feature type="compositionally biased region" description="Polar residues" evidence="4">
    <location>
        <begin position="1338"/>
        <end position="1351"/>
    </location>
</feature>
<feature type="compositionally biased region" description="Polar residues" evidence="4">
    <location>
        <begin position="890"/>
        <end position="905"/>
    </location>
</feature>
<feature type="region of interest" description="Disordered" evidence="4">
    <location>
        <begin position="1303"/>
        <end position="1393"/>
    </location>
</feature>
<feature type="compositionally biased region" description="Low complexity" evidence="4">
    <location>
        <begin position="491"/>
        <end position="502"/>
    </location>
</feature>
<evidence type="ECO:0000256" key="4">
    <source>
        <dbReference type="SAM" id="MobiDB-lite"/>
    </source>
</evidence>
<comment type="caution">
    <text evidence="6">The sequence shown here is derived from an EMBL/GenBank/DDBJ whole genome shotgun (WGS) entry which is preliminary data.</text>
</comment>
<feature type="compositionally biased region" description="Basic residues" evidence="4">
    <location>
        <begin position="665"/>
        <end position="675"/>
    </location>
</feature>
<evidence type="ECO:0000313" key="6">
    <source>
        <dbReference type="EMBL" id="OCB86304.1"/>
    </source>
</evidence>
<evidence type="ECO:0000256" key="3">
    <source>
        <dbReference type="PROSITE-ProRule" id="PRU10141"/>
    </source>
</evidence>
<feature type="compositionally biased region" description="Basic residues" evidence="4">
    <location>
        <begin position="693"/>
        <end position="703"/>
    </location>
</feature>
<dbReference type="InterPro" id="IPR017441">
    <property type="entry name" value="Protein_kinase_ATP_BS"/>
</dbReference>
<dbReference type="Pfam" id="PF00069">
    <property type="entry name" value="Pkinase"/>
    <property type="match status" value="1"/>
</dbReference>